<evidence type="ECO:0000313" key="4">
    <source>
        <dbReference type="Proteomes" id="UP000218377"/>
    </source>
</evidence>
<evidence type="ECO:0000259" key="2">
    <source>
        <dbReference type="Pfam" id="PF08327"/>
    </source>
</evidence>
<feature type="domain" description="Activator of Hsp90 ATPase homologue 1/2-like C-terminal" evidence="2">
    <location>
        <begin position="20"/>
        <end position="145"/>
    </location>
</feature>
<dbReference type="Pfam" id="PF08327">
    <property type="entry name" value="AHSA1"/>
    <property type="match status" value="1"/>
</dbReference>
<accession>A0A2A3X464</accession>
<name>A0A2A3X464_BREAU</name>
<sequence>MSTERAEPVWGFARSLVIKAAIAEVWEHLADPARLSRWWCPPPTVQIDFEPRAGSHYEERYNDDSYDYVLTGEITAVDELRHLVIRRRTNGRFGPTDRIEIVLEPHGRDTKVSITHTFADIPVDRRGEARDFFSDGWDFSLELLRRNVLKSR</sequence>
<dbReference type="Gene3D" id="3.30.530.20">
    <property type="match status" value="1"/>
</dbReference>
<evidence type="ECO:0000313" key="3">
    <source>
        <dbReference type="EMBL" id="PCC18974.1"/>
    </source>
</evidence>
<comment type="similarity">
    <text evidence="1">Belongs to the AHA1 family.</text>
</comment>
<dbReference type="Proteomes" id="UP000218377">
    <property type="component" value="Unassembled WGS sequence"/>
</dbReference>
<proteinExistence type="inferred from homology"/>
<dbReference type="EMBL" id="NRGX01000001">
    <property type="protein sequence ID" value="PCC18974.1"/>
    <property type="molecule type" value="Genomic_DNA"/>
</dbReference>
<comment type="caution">
    <text evidence="3">The sequence shown here is derived from an EMBL/GenBank/DDBJ whole genome shotgun (WGS) entry which is preliminary data.</text>
</comment>
<dbReference type="RefSeq" id="WP_096158328.1">
    <property type="nucleotide sequence ID" value="NZ_CP025332.1"/>
</dbReference>
<protein>
    <recommendedName>
        <fullName evidence="2">Activator of Hsp90 ATPase homologue 1/2-like C-terminal domain-containing protein</fullName>
    </recommendedName>
</protein>
<organism evidence="3 4">
    <name type="scientific">Brevibacterium aurantiacum</name>
    <dbReference type="NCBI Taxonomy" id="273384"/>
    <lineage>
        <taxon>Bacteria</taxon>
        <taxon>Bacillati</taxon>
        <taxon>Actinomycetota</taxon>
        <taxon>Actinomycetes</taxon>
        <taxon>Micrococcales</taxon>
        <taxon>Brevibacteriaceae</taxon>
        <taxon>Brevibacterium</taxon>
    </lineage>
</organism>
<dbReference type="SUPFAM" id="SSF55961">
    <property type="entry name" value="Bet v1-like"/>
    <property type="match status" value="1"/>
</dbReference>
<dbReference type="AlphaFoldDB" id="A0A2A3X464"/>
<reference evidence="3 4" key="1">
    <citation type="journal article" date="2017" name="Elife">
        <title>Extensive horizontal gene transfer in cheese-associated bacteria.</title>
        <authorList>
            <person name="Bonham K.S."/>
            <person name="Wolfe B.E."/>
            <person name="Dutton R.J."/>
        </authorList>
    </citation>
    <scope>NUCLEOTIDE SEQUENCE [LARGE SCALE GENOMIC DNA]</scope>
    <source>
        <strain evidence="3 4">JB5</strain>
    </source>
</reference>
<dbReference type="InterPro" id="IPR013538">
    <property type="entry name" value="ASHA1/2-like_C"/>
</dbReference>
<dbReference type="CDD" id="cd07814">
    <property type="entry name" value="SRPBCC_CalC_Aha1-like"/>
    <property type="match status" value="1"/>
</dbReference>
<dbReference type="InterPro" id="IPR023393">
    <property type="entry name" value="START-like_dom_sf"/>
</dbReference>
<evidence type="ECO:0000256" key="1">
    <source>
        <dbReference type="ARBA" id="ARBA00006817"/>
    </source>
</evidence>
<gene>
    <name evidence="3" type="ORF">CIK79_12130</name>
</gene>